<evidence type="ECO:0000256" key="4">
    <source>
        <dbReference type="ARBA" id="ARBA00022692"/>
    </source>
</evidence>
<dbReference type="KEGG" id="sbae:DSM104329_03348"/>
<dbReference type="InterPro" id="IPR002758">
    <property type="entry name" value="Cation_antiport_E"/>
</dbReference>
<gene>
    <name evidence="7" type="ORF">DSM104329_03348</name>
</gene>
<evidence type="ECO:0000256" key="6">
    <source>
        <dbReference type="ARBA" id="ARBA00023136"/>
    </source>
</evidence>
<dbReference type="Proteomes" id="UP001162834">
    <property type="component" value="Chromosome"/>
</dbReference>
<comment type="similarity">
    <text evidence="2">Belongs to the CPA3 antiporters (TC 2.A.63) subunit E family.</text>
</comment>
<reference evidence="7" key="1">
    <citation type="journal article" date="2022" name="Int. J. Syst. Evol. Microbiol.">
        <title>Pseudomonas aegrilactucae sp. nov. and Pseudomonas morbosilactucae sp. nov., pathogens causing bacterial rot of lettuce in Japan.</title>
        <authorList>
            <person name="Sawada H."/>
            <person name="Fujikawa T."/>
            <person name="Satou M."/>
        </authorList>
    </citation>
    <scope>NUCLEOTIDE SEQUENCE</scope>
    <source>
        <strain evidence="7">0166_1</strain>
    </source>
</reference>
<sequence length="161" mass="17492">MTGVLVRAAALASVYLLVLTSLKWGDVLTAAALGLAVALALRAASPARSDARPLQRMWAAAVVAGETAKEMAVGSVRVARFCLRAGRGEQPGMVEIPREGRSRRAVAVWGVLTGEAPDEIVVDVDEERDVLITHLIDAHDPDAVRARHRRNREEWQRKVIE</sequence>
<keyword evidence="6" id="KW-0472">Membrane</keyword>
<name>A0A9E6Y019_9ACTN</name>
<keyword evidence="8" id="KW-1185">Reference proteome</keyword>
<protein>
    <submittedName>
        <fullName evidence="7">Uncharacterized protein</fullName>
    </submittedName>
</protein>
<evidence type="ECO:0000256" key="1">
    <source>
        <dbReference type="ARBA" id="ARBA00004651"/>
    </source>
</evidence>
<accession>A0A9E6Y019</accession>
<dbReference type="RefSeq" id="WP_259310999.1">
    <property type="nucleotide sequence ID" value="NZ_CP087164.1"/>
</dbReference>
<dbReference type="Pfam" id="PF01899">
    <property type="entry name" value="MNHE"/>
    <property type="match status" value="1"/>
</dbReference>
<dbReference type="AlphaFoldDB" id="A0A9E6Y019"/>
<evidence type="ECO:0000256" key="3">
    <source>
        <dbReference type="ARBA" id="ARBA00022475"/>
    </source>
</evidence>
<evidence type="ECO:0000256" key="5">
    <source>
        <dbReference type="ARBA" id="ARBA00022989"/>
    </source>
</evidence>
<proteinExistence type="inferred from homology"/>
<keyword evidence="4" id="KW-0812">Transmembrane</keyword>
<evidence type="ECO:0000313" key="8">
    <source>
        <dbReference type="Proteomes" id="UP001162834"/>
    </source>
</evidence>
<keyword evidence="3" id="KW-1003">Cell membrane</keyword>
<organism evidence="7 8">
    <name type="scientific">Capillimicrobium parvum</name>
    <dbReference type="NCBI Taxonomy" id="2884022"/>
    <lineage>
        <taxon>Bacteria</taxon>
        <taxon>Bacillati</taxon>
        <taxon>Actinomycetota</taxon>
        <taxon>Thermoleophilia</taxon>
        <taxon>Solirubrobacterales</taxon>
        <taxon>Capillimicrobiaceae</taxon>
        <taxon>Capillimicrobium</taxon>
    </lineage>
</organism>
<evidence type="ECO:0000256" key="2">
    <source>
        <dbReference type="ARBA" id="ARBA00006228"/>
    </source>
</evidence>
<comment type="subcellular location">
    <subcellularLocation>
        <location evidence="1">Cell membrane</location>
        <topology evidence="1">Multi-pass membrane protein</topology>
    </subcellularLocation>
</comment>
<dbReference type="GO" id="GO:0008324">
    <property type="term" value="F:monoatomic cation transmembrane transporter activity"/>
    <property type="evidence" value="ECO:0007669"/>
    <property type="project" value="InterPro"/>
</dbReference>
<dbReference type="PANTHER" id="PTHR34584">
    <property type="entry name" value="NA(+)/H(+) ANTIPORTER SUBUNIT E1"/>
    <property type="match status" value="1"/>
</dbReference>
<evidence type="ECO:0000313" key="7">
    <source>
        <dbReference type="EMBL" id="UGS36936.1"/>
    </source>
</evidence>
<dbReference type="PANTHER" id="PTHR34584:SF1">
    <property type="entry name" value="NA(+)_H(+) ANTIPORTER SUBUNIT E1"/>
    <property type="match status" value="1"/>
</dbReference>
<keyword evidence="5" id="KW-1133">Transmembrane helix</keyword>
<dbReference type="EMBL" id="CP087164">
    <property type="protein sequence ID" value="UGS36936.1"/>
    <property type="molecule type" value="Genomic_DNA"/>
</dbReference>
<dbReference type="GO" id="GO:0005886">
    <property type="term" value="C:plasma membrane"/>
    <property type="evidence" value="ECO:0007669"/>
    <property type="project" value="UniProtKB-SubCell"/>
</dbReference>